<accession>A0A8J3DYL1</accession>
<gene>
    <name evidence="1" type="ORF">GCM10016234_17940</name>
</gene>
<dbReference type="RefSeq" id="WP_189503079.1">
    <property type="nucleotide sequence ID" value="NZ_BMZQ01000001.1"/>
</dbReference>
<organism evidence="1 2">
    <name type="scientific">Tianweitania populi</name>
    <dbReference type="NCBI Taxonomy" id="1607949"/>
    <lineage>
        <taxon>Bacteria</taxon>
        <taxon>Pseudomonadati</taxon>
        <taxon>Pseudomonadota</taxon>
        <taxon>Alphaproteobacteria</taxon>
        <taxon>Hyphomicrobiales</taxon>
        <taxon>Phyllobacteriaceae</taxon>
        <taxon>Tianweitania</taxon>
    </lineage>
</organism>
<sequence>MTNATTEIAVKTPRFVPVEVRLRSPVVTQSSDAAAGAISLRLKALQRQQRTAIEALSLNNAPTQSILALFR</sequence>
<dbReference type="AlphaFoldDB" id="A0A8J3DYL1"/>
<evidence type="ECO:0008006" key="3">
    <source>
        <dbReference type="Google" id="ProtNLM"/>
    </source>
</evidence>
<comment type="caution">
    <text evidence="1">The sequence shown here is derived from an EMBL/GenBank/DDBJ whole genome shotgun (WGS) entry which is preliminary data.</text>
</comment>
<evidence type="ECO:0000313" key="1">
    <source>
        <dbReference type="EMBL" id="GHD12962.1"/>
    </source>
</evidence>
<dbReference type="Proteomes" id="UP000630142">
    <property type="component" value="Unassembled WGS sequence"/>
</dbReference>
<proteinExistence type="predicted"/>
<evidence type="ECO:0000313" key="2">
    <source>
        <dbReference type="Proteomes" id="UP000630142"/>
    </source>
</evidence>
<name>A0A8J3DYL1_9HYPH</name>
<reference evidence="1" key="2">
    <citation type="submission" date="2020-09" db="EMBL/GenBank/DDBJ databases">
        <authorList>
            <person name="Sun Q."/>
            <person name="Kim S."/>
        </authorList>
    </citation>
    <scope>NUCLEOTIDE SEQUENCE</scope>
    <source>
        <strain evidence="1">KCTC 42249</strain>
    </source>
</reference>
<keyword evidence="2" id="KW-1185">Reference proteome</keyword>
<reference evidence="1" key="1">
    <citation type="journal article" date="2014" name="Int. J. Syst. Evol. Microbiol.">
        <title>Complete genome sequence of Corynebacterium casei LMG S-19264T (=DSM 44701T), isolated from a smear-ripened cheese.</title>
        <authorList>
            <consortium name="US DOE Joint Genome Institute (JGI-PGF)"/>
            <person name="Walter F."/>
            <person name="Albersmeier A."/>
            <person name="Kalinowski J."/>
            <person name="Ruckert C."/>
        </authorList>
    </citation>
    <scope>NUCLEOTIDE SEQUENCE</scope>
    <source>
        <strain evidence="1">KCTC 42249</strain>
    </source>
</reference>
<protein>
    <recommendedName>
        <fullName evidence="3">Flagellin C-terminal domain-containing protein</fullName>
    </recommendedName>
</protein>
<dbReference type="EMBL" id="BMZQ01000001">
    <property type="protein sequence ID" value="GHD12962.1"/>
    <property type="molecule type" value="Genomic_DNA"/>
</dbReference>